<dbReference type="InterPro" id="IPR051534">
    <property type="entry name" value="CBASS_pafABC_assoc_protein"/>
</dbReference>
<proteinExistence type="predicted"/>
<feature type="domain" description="PafC HTH" evidence="3">
    <location>
        <begin position="347"/>
        <end position="460"/>
    </location>
</feature>
<dbReference type="InterPro" id="IPR026881">
    <property type="entry name" value="WYL_dom"/>
</dbReference>
<evidence type="ECO:0000259" key="3">
    <source>
        <dbReference type="Pfam" id="PF19187"/>
    </source>
</evidence>
<dbReference type="Pfam" id="PF19187">
    <property type="entry name" value="HTH_PafC"/>
    <property type="match status" value="1"/>
</dbReference>
<sequence>MSAKRTERLLTLVIMLLSSRRGYTKEELFDEIDLYREATSVAAREKLFDRDKAALREQGIPLESFSEDALFDNDNTVQRYRISAEDYRLGGVTFQPEEYAVLNLAAGVWDQGSLDSAASRALRKLSSRSTDGAVELTPLIQPRITTDAPYWDIVWQALTSRTPLRFPYRAASTGREEVRTVHPWGMGARFGHWYVVGFDTTRKAERFFRLSRMTGEPVLLKGTFDVPASFDMNATLSSLSRSEPDRTAVVAARPGSCQVLRVRKDAEVLQTGEEWDVLRVPYAASSPMAATIAGLGTNARVEEPRELATEVARLLEGALAAARTAPRDVEITAGARPAPRKKSSSQDHLLRLLDLVPYLLAHPGAEVGETARRFDITEGQLTKDLDLLFVSGPRHYPDGLMDVNIEDGRIYLTNARDLAEPVKLSMDEACSLIVGLQALRELPGMRNNEAIVSAQTKLTAAAGDAAHIGTAVATKLTEDDIDPTLDVLQAALHSGVRVEVDYFVPTRDEITHRLLEPIRIFLHQDTWYLEAWCVDSDGLRNFRLDRIQSATLTDQPATSSTSSTDEESSAQDPRAAAPYRSGETDQAVTLVLEPRARWIAAQYNADAVQELGEDRLAARLKVASSSWIPGLVAGLGGSAAVVAPDELREETLRWLEAARAHQALA</sequence>
<dbReference type="Proteomes" id="UP000239187">
    <property type="component" value="Chromosome"/>
</dbReference>
<dbReference type="EMBL" id="CP024915">
    <property type="protein sequence ID" value="AUZ87180.1"/>
    <property type="molecule type" value="Genomic_DNA"/>
</dbReference>
<evidence type="ECO:0000259" key="2">
    <source>
        <dbReference type="Pfam" id="PF13280"/>
    </source>
</evidence>
<feature type="domain" description="WCX" evidence="4">
    <location>
        <begin position="246"/>
        <end position="319"/>
    </location>
</feature>
<dbReference type="PANTHER" id="PTHR34580">
    <property type="match status" value="1"/>
</dbReference>
<name>A0A2L0UD56_9MICC</name>
<dbReference type="InterPro" id="IPR043839">
    <property type="entry name" value="PafC_HTH"/>
</dbReference>
<evidence type="ECO:0000259" key="4">
    <source>
        <dbReference type="Pfam" id="PF25583"/>
    </source>
</evidence>
<feature type="domain" description="WYL" evidence="2">
    <location>
        <begin position="484"/>
        <end position="551"/>
    </location>
</feature>
<evidence type="ECO:0008006" key="7">
    <source>
        <dbReference type="Google" id="ProtNLM"/>
    </source>
</evidence>
<dbReference type="InterPro" id="IPR057727">
    <property type="entry name" value="WCX_dom"/>
</dbReference>
<organism evidence="5 6">
    <name type="scientific">Arthrobacter agilis</name>
    <dbReference type="NCBI Taxonomy" id="37921"/>
    <lineage>
        <taxon>Bacteria</taxon>
        <taxon>Bacillati</taxon>
        <taxon>Actinomycetota</taxon>
        <taxon>Actinomycetes</taxon>
        <taxon>Micrococcales</taxon>
        <taxon>Micrococcaceae</taxon>
        <taxon>Arthrobacter</taxon>
    </lineage>
</organism>
<dbReference type="RefSeq" id="WP_208741157.1">
    <property type="nucleotide sequence ID" value="NZ_CP024915.1"/>
</dbReference>
<dbReference type="AlphaFoldDB" id="A0A2L0UD56"/>
<feature type="region of interest" description="Disordered" evidence="1">
    <location>
        <begin position="553"/>
        <end position="582"/>
    </location>
</feature>
<gene>
    <name evidence="5" type="ORF">CVO76_05690</name>
</gene>
<evidence type="ECO:0000313" key="5">
    <source>
        <dbReference type="EMBL" id="AUZ87180.1"/>
    </source>
</evidence>
<protein>
    <recommendedName>
        <fullName evidence="7">WYL domain-containing protein</fullName>
    </recommendedName>
</protein>
<dbReference type="PROSITE" id="PS52050">
    <property type="entry name" value="WYL"/>
    <property type="match status" value="2"/>
</dbReference>
<dbReference type="Pfam" id="PF13280">
    <property type="entry name" value="WYL"/>
    <property type="match status" value="2"/>
</dbReference>
<evidence type="ECO:0000313" key="6">
    <source>
        <dbReference type="Proteomes" id="UP000239187"/>
    </source>
</evidence>
<evidence type="ECO:0000256" key="1">
    <source>
        <dbReference type="SAM" id="MobiDB-lite"/>
    </source>
</evidence>
<accession>A0A2L0UD56</accession>
<dbReference type="PANTHER" id="PTHR34580:SF1">
    <property type="entry name" value="PROTEIN PAFC"/>
    <property type="match status" value="1"/>
</dbReference>
<reference evidence="5 6" key="1">
    <citation type="submission" date="2017-11" db="EMBL/GenBank/DDBJ databases">
        <title>Draft genome of Arthrobacter agilis strain UMCV2, a plant growth-promoting rhizobacterium and biocontrol capacity of phytopathogenic fungi.</title>
        <authorList>
            <person name="Martinez-Camara R."/>
            <person name="Santoyo G."/>
            <person name="Moreno-Hagelsieb G."/>
            <person name="Valencia-Cantero E."/>
        </authorList>
    </citation>
    <scope>NUCLEOTIDE SEQUENCE [LARGE SCALE GENOMIC DNA]</scope>
    <source>
        <strain evidence="5 6">UMCV2</strain>
    </source>
</reference>
<dbReference type="Pfam" id="PF25583">
    <property type="entry name" value="WCX"/>
    <property type="match status" value="2"/>
</dbReference>
<feature type="domain" description="WYL" evidence="2">
    <location>
        <begin position="151"/>
        <end position="214"/>
    </location>
</feature>
<feature type="domain" description="WCX" evidence="4">
    <location>
        <begin position="587"/>
        <end position="658"/>
    </location>
</feature>